<gene>
    <name evidence="2" type="ORF">GL300_18185</name>
</gene>
<dbReference type="RefSeq" id="WP_155041084.1">
    <property type="nucleotide sequence ID" value="NZ_WMIG01000013.1"/>
</dbReference>
<dbReference type="Proteomes" id="UP000449846">
    <property type="component" value="Unassembled WGS sequence"/>
</dbReference>
<reference evidence="2 3" key="1">
    <citation type="submission" date="2019-11" db="EMBL/GenBank/DDBJ databases">
        <authorList>
            <person name="Dong K."/>
        </authorList>
    </citation>
    <scope>NUCLEOTIDE SEQUENCE [LARGE SCALE GENOMIC DNA]</scope>
    <source>
        <strain evidence="2 3">NBRC 112902</strain>
    </source>
</reference>
<dbReference type="Gene3D" id="1.10.287.1490">
    <property type="match status" value="1"/>
</dbReference>
<evidence type="ECO:0000256" key="1">
    <source>
        <dbReference type="SAM" id="Coils"/>
    </source>
</evidence>
<evidence type="ECO:0000313" key="3">
    <source>
        <dbReference type="Proteomes" id="UP000449846"/>
    </source>
</evidence>
<protein>
    <submittedName>
        <fullName evidence="2">Uncharacterized protein</fullName>
    </submittedName>
</protein>
<accession>A0A844HUF9</accession>
<name>A0A844HUF9_9RHOB</name>
<keyword evidence="3" id="KW-1185">Reference proteome</keyword>
<organism evidence="2 3">
    <name type="scientific">Paracoccus litorisediminis</name>
    <dbReference type="NCBI Taxonomy" id="2006130"/>
    <lineage>
        <taxon>Bacteria</taxon>
        <taxon>Pseudomonadati</taxon>
        <taxon>Pseudomonadota</taxon>
        <taxon>Alphaproteobacteria</taxon>
        <taxon>Rhodobacterales</taxon>
        <taxon>Paracoccaceae</taxon>
        <taxon>Paracoccus</taxon>
    </lineage>
</organism>
<dbReference type="EMBL" id="WMIG01000013">
    <property type="protein sequence ID" value="MTH61142.1"/>
    <property type="molecule type" value="Genomic_DNA"/>
</dbReference>
<keyword evidence="1" id="KW-0175">Coiled coil</keyword>
<proteinExistence type="predicted"/>
<sequence>MAIPSGPTLDQMKWILDMAGDQDPGMAKYLTDFITQNNLRHRTKNVPPPYEMLVAIERDFHKILDDDRHRHWDALSGMFSKAIFGEFEAQREYLGAGPSRENYEWLEQEREHLEKGIESLKTAVGEERAKVMDLEEGNEKLRKEIAALKQEIENLKTEAELRSLPTFGMF</sequence>
<dbReference type="AlphaFoldDB" id="A0A844HUF9"/>
<comment type="caution">
    <text evidence="2">The sequence shown here is derived from an EMBL/GenBank/DDBJ whole genome shotgun (WGS) entry which is preliminary data.</text>
</comment>
<feature type="coiled-coil region" evidence="1">
    <location>
        <begin position="103"/>
        <end position="158"/>
    </location>
</feature>
<evidence type="ECO:0000313" key="2">
    <source>
        <dbReference type="EMBL" id="MTH61142.1"/>
    </source>
</evidence>